<proteinExistence type="inferred from homology"/>
<dbReference type="EMBL" id="JAAKFY010000009">
    <property type="protein sequence ID" value="KAF3852469.1"/>
    <property type="molecule type" value="Genomic_DNA"/>
</dbReference>
<evidence type="ECO:0000256" key="6">
    <source>
        <dbReference type="ARBA" id="ARBA00023183"/>
    </source>
</evidence>
<keyword evidence="4" id="KW-0732">Signal</keyword>
<evidence type="ECO:0000256" key="3">
    <source>
        <dbReference type="ARBA" id="ARBA00022525"/>
    </source>
</evidence>
<evidence type="ECO:0000313" key="8">
    <source>
        <dbReference type="EMBL" id="KAF3852469.1"/>
    </source>
</evidence>
<keyword evidence="3" id="KW-0964">Secreted</keyword>
<feature type="region of interest" description="Disordered" evidence="7">
    <location>
        <begin position="210"/>
        <end position="232"/>
    </location>
</feature>
<evidence type="ECO:0000256" key="7">
    <source>
        <dbReference type="SAM" id="MobiDB-lite"/>
    </source>
</evidence>
<evidence type="ECO:0000256" key="1">
    <source>
        <dbReference type="ARBA" id="ARBA00004613"/>
    </source>
</evidence>
<protein>
    <recommendedName>
        <fullName evidence="10">Fibroblast growth factor binding protein 1</fullName>
    </recommendedName>
</protein>
<dbReference type="OrthoDB" id="8875908at2759"/>
<keyword evidence="9" id="KW-1185">Reference proteome</keyword>
<evidence type="ECO:0000256" key="5">
    <source>
        <dbReference type="ARBA" id="ARBA00023157"/>
    </source>
</evidence>
<comment type="subcellular location">
    <subcellularLocation>
        <location evidence="1">Secreted</location>
    </subcellularLocation>
</comment>
<dbReference type="PANTHER" id="PTHR15258">
    <property type="entry name" value="FGF BINDING PROTEIN-RELATED"/>
    <property type="match status" value="1"/>
</dbReference>
<keyword evidence="6" id="KW-0340">Growth factor binding</keyword>
<dbReference type="GO" id="GO:0019838">
    <property type="term" value="F:growth factor binding"/>
    <property type="evidence" value="ECO:0007669"/>
    <property type="project" value="UniProtKB-KW"/>
</dbReference>
<reference evidence="8 9" key="1">
    <citation type="submission" date="2020-03" db="EMBL/GenBank/DDBJ databases">
        <title>Dissostichus mawsoni Genome sequencing and assembly.</title>
        <authorList>
            <person name="Park H."/>
        </authorList>
    </citation>
    <scope>NUCLEOTIDE SEQUENCE [LARGE SCALE GENOMIC DNA]</scope>
    <source>
        <strain evidence="8">DM0001</strain>
        <tissue evidence="8">Muscle</tissue>
    </source>
</reference>
<comment type="similarity">
    <text evidence="2">Belongs to the fibroblast growth factor-binding protein family.</text>
</comment>
<name>A0A7J5YUS4_DISMA</name>
<keyword evidence="5" id="KW-1015">Disulfide bond</keyword>
<evidence type="ECO:0000313" key="9">
    <source>
        <dbReference type="Proteomes" id="UP000518266"/>
    </source>
</evidence>
<evidence type="ECO:0000256" key="2">
    <source>
        <dbReference type="ARBA" id="ARBA00008326"/>
    </source>
</evidence>
<dbReference type="InterPro" id="IPR010510">
    <property type="entry name" value="FGF1-bd"/>
</dbReference>
<dbReference type="AlphaFoldDB" id="A0A7J5YUS4"/>
<feature type="region of interest" description="Disordered" evidence="7">
    <location>
        <begin position="70"/>
        <end position="100"/>
    </location>
</feature>
<gene>
    <name evidence="8" type="ORF">F7725_005824</name>
</gene>
<dbReference type="GO" id="GO:0005576">
    <property type="term" value="C:extracellular region"/>
    <property type="evidence" value="ECO:0007669"/>
    <property type="project" value="UniProtKB-SubCell"/>
</dbReference>
<comment type="caution">
    <text evidence="8">The sequence shown here is derived from an EMBL/GenBank/DDBJ whole genome shotgun (WGS) entry which is preliminary data.</text>
</comment>
<dbReference type="GO" id="GO:0007267">
    <property type="term" value="P:cell-cell signaling"/>
    <property type="evidence" value="ECO:0007669"/>
    <property type="project" value="TreeGrafter"/>
</dbReference>
<dbReference type="Pfam" id="PF06473">
    <property type="entry name" value="FGF-BP1"/>
    <property type="match status" value="1"/>
</dbReference>
<evidence type="ECO:0008006" key="10">
    <source>
        <dbReference type="Google" id="ProtNLM"/>
    </source>
</evidence>
<sequence length="272" mass="29424">MKKLETAASDLFSTIFDLSRICAGASEVILSPREVIICLLKEEMLFLTTVAPWLLLAFLGQQVSLSSGARNKHRGADKTVTAAPDKAPRSGDKSAANGRGKFSINNKMQCTWGAKAVGDAVKLSVKCEDREARIKGGVTDIKCEYNGKPQSCAGYKSNNKGFWKQVARAFKKLQGKVCSDESKLVRAGICKRAPRDAHFKLDMMSSVNLAQSGEPETHLPPPPQPRATAAAPVKPTACTARVNHLKTAEENCSGSWASVCNFFLTMLQSEDC</sequence>
<dbReference type="PANTHER" id="PTHR15258:SF2">
    <property type="entry name" value="FIBROBLAST GROWTH FACTOR-BINDING PROTEIN 1"/>
    <property type="match status" value="1"/>
</dbReference>
<evidence type="ECO:0000256" key="4">
    <source>
        <dbReference type="ARBA" id="ARBA00022729"/>
    </source>
</evidence>
<accession>A0A7J5YUS4</accession>
<organism evidence="8 9">
    <name type="scientific">Dissostichus mawsoni</name>
    <name type="common">Antarctic cod</name>
    <dbReference type="NCBI Taxonomy" id="36200"/>
    <lineage>
        <taxon>Eukaryota</taxon>
        <taxon>Metazoa</taxon>
        <taxon>Chordata</taxon>
        <taxon>Craniata</taxon>
        <taxon>Vertebrata</taxon>
        <taxon>Euteleostomi</taxon>
        <taxon>Actinopterygii</taxon>
        <taxon>Neopterygii</taxon>
        <taxon>Teleostei</taxon>
        <taxon>Neoteleostei</taxon>
        <taxon>Acanthomorphata</taxon>
        <taxon>Eupercaria</taxon>
        <taxon>Perciformes</taxon>
        <taxon>Notothenioidei</taxon>
        <taxon>Nototheniidae</taxon>
        <taxon>Dissostichus</taxon>
    </lineage>
</organism>
<dbReference type="Proteomes" id="UP000518266">
    <property type="component" value="Unassembled WGS sequence"/>
</dbReference>